<comment type="caution">
    <text evidence="1">The sequence shown here is derived from an EMBL/GenBank/DDBJ whole genome shotgun (WGS) entry which is preliminary data.</text>
</comment>
<organism evidence="1 2">
    <name type="scientific">Caulobacter ginsengisoli</name>
    <dbReference type="NCBI Taxonomy" id="400775"/>
    <lineage>
        <taxon>Bacteria</taxon>
        <taxon>Pseudomonadati</taxon>
        <taxon>Pseudomonadota</taxon>
        <taxon>Alphaproteobacteria</taxon>
        <taxon>Caulobacterales</taxon>
        <taxon>Caulobacteraceae</taxon>
        <taxon>Caulobacter</taxon>
    </lineage>
</organism>
<keyword evidence="2" id="KW-1185">Reference proteome</keyword>
<evidence type="ECO:0000313" key="2">
    <source>
        <dbReference type="Proteomes" id="UP001228905"/>
    </source>
</evidence>
<reference evidence="1 2" key="1">
    <citation type="submission" date="2023-07" db="EMBL/GenBank/DDBJ databases">
        <title>Genomic Encyclopedia of Type Strains, Phase IV (KMG-IV): sequencing the most valuable type-strain genomes for metagenomic binning, comparative biology and taxonomic classification.</title>
        <authorList>
            <person name="Goeker M."/>
        </authorList>
    </citation>
    <scope>NUCLEOTIDE SEQUENCE [LARGE SCALE GENOMIC DNA]</scope>
    <source>
        <strain evidence="1 2">DSM 18695</strain>
    </source>
</reference>
<sequence>MQDAIAEMLRVVPEFNDDLTTPEMDALVPLLDVLKHPLSRADIQALISMLPENGDTAMGLNWTILHAIEASPEWPLWDLLTAKDHEWIDIFRLRLRNGGHQPPEGF</sequence>
<dbReference type="Proteomes" id="UP001228905">
    <property type="component" value="Unassembled WGS sequence"/>
</dbReference>
<evidence type="ECO:0000313" key="1">
    <source>
        <dbReference type="EMBL" id="MDQ0466868.1"/>
    </source>
</evidence>
<name>A0ABU0IXY0_9CAUL</name>
<gene>
    <name evidence="1" type="ORF">QO010_004665</name>
</gene>
<dbReference type="EMBL" id="JAUSVS010000016">
    <property type="protein sequence ID" value="MDQ0466868.1"/>
    <property type="molecule type" value="Genomic_DNA"/>
</dbReference>
<dbReference type="RefSeq" id="WP_307353061.1">
    <property type="nucleotide sequence ID" value="NZ_JAUSVS010000016.1"/>
</dbReference>
<proteinExistence type="predicted"/>
<protein>
    <submittedName>
        <fullName evidence="1">Uncharacterized protein</fullName>
    </submittedName>
</protein>
<accession>A0ABU0IXY0</accession>